<dbReference type="InterPro" id="IPR001245">
    <property type="entry name" value="Ser-Thr/Tyr_kinase_cat_dom"/>
</dbReference>
<organism evidence="7 8">
    <name type="scientific">Racocetra fulgida</name>
    <dbReference type="NCBI Taxonomy" id="60492"/>
    <lineage>
        <taxon>Eukaryota</taxon>
        <taxon>Fungi</taxon>
        <taxon>Fungi incertae sedis</taxon>
        <taxon>Mucoromycota</taxon>
        <taxon>Glomeromycotina</taxon>
        <taxon>Glomeromycetes</taxon>
        <taxon>Diversisporales</taxon>
        <taxon>Gigasporaceae</taxon>
        <taxon>Racocetra</taxon>
    </lineage>
</organism>
<evidence type="ECO:0000259" key="6">
    <source>
        <dbReference type="PROSITE" id="PS50011"/>
    </source>
</evidence>
<evidence type="ECO:0000313" key="7">
    <source>
        <dbReference type="EMBL" id="CAG8752939.1"/>
    </source>
</evidence>
<dbReference type="GO" id="GO:0004674">
    <property type="term" value="F:protein serine/threonine kinase activity"/>
    <property type="evidence" value="ECO:0007669"/>
    <property type="project" value="TreeGrafter"/>
</dbReference>
<dbReference type="AlphaFoldDB" id="A0A9N9IWH0"/>
<dbReference type="InterPro" id="IPR017441">
    <property type="entry name" value="Protein_kinase_ATP_BS"/>
</dbReference>
<evidence type="ECO:0000256" key="2">
    <source>
        <dbReference type="ARBA" id="ARBA00022741"/>
    </source>
</evidence>
<feature type="non-terminal residue" evidence="7">
    <location>
        <position position="1"/>
    </location>
</feature>
<evidence type="ECO:0000256" key="3">
    <source>
        <dbReference type="ARBA" id="ARBA00022777"/>
    </source>
</evidence>
<dbReference type="InterPro" id="IPR051681">
    <property type="entry name" value="Ser/Thr_Kinases-Pseudokinases"/>
</dbReference>
<feature type="domain" description="Protein kinase" evidence="6">
    <location>
        <begin position="10"/>
        <end position="211"/>
    </location>
</feature>
<dbReference type="PROSITE" id="PS50011">
    <property type="entry name" value="PROTEIN_KINASE_DOM"/>
    <property type="match status" value="1"/>
</dbReference>
<gene>
    <name evidence="7" type="ORF">RFULGI_LOCUS13732</name>
</gene>
<evidence type="ECO:0000256" key="4">
    <source>
        <dbReference type="ARBA" id="ARBA00022840"/>
    </source>
</evidence>
<dbReference type="InterPro" id="IPR000719">
    <property type="entry name" value="Prot_kinase_dom"/>
</dbReference>
<dbReference type="PANTHER" id="PTHR44329:SF288">
    <property type="entry name" value="MITOGEN-ACTIVATED PROTEIN KINASE KINASE KINASE 20"/>
    <property type="match status" value="1"/>
</dbReference>
<sequence>NIRVLDSSEFSDFTRIGKGGHSTVYSAEYRGTKIAVKEIKSEDVRAFTNEVKQLMAVNNENYIIGFIGIIEINNYMIVLQYANGGSLRNYLKSHKTREHIFRISCAEVILIAGQVILGLKYLHNNNIAHGDLLTSGTRPFLNVRNKASLILYIALGKREKTIPGTPSNYAKIYKKCWKTNPKKRPKLDVILYKIQQSEKKIDIVNEIRCLA</sequence>
<keyword evidence="8" id="KW-1185">Reference proteome</keyword>
<reference evidence="7" key="1">
    <citation type="submission" date="2021-06" db="EMBL/GenBank/DDBJ databases">
        <authorList>
            <person name="Kallberg Y."/>
            <person name="Tangrot J."/>
            <person name="Rosling A."/>
        </authorList>
    </citation>
    <scope>NUCLEOTIDE SEQUENCE</scope>
    <source>
        <strain evidence="7">IN212</strain>
    </source>
</reference>
<dbReference type="Gene3D" id="1.10.510.10">
    <property type="entry name" value="Transferase(Phosphotransferase) domain 1"/>
    <property type="match status" value="2"/>
</dbReference>
<dbReference type="GO" id="GO:0005524">
    <property type="term" value="F:ATP binding"/>
    <property type="evidence" value="ECO:0007669"/>
    <property type="project" value="UniProtKB-UniRule"/>
</dbReference>
<accession>A0A9N9IWH0</accession>
<dbReference type="EMBL" id="CAJVPZ010037212">
    <property type="protein sequence ID" value="CAG8752939.1"/>
    <property type="molecule type" value="Genomic_DNA"/>
</dbReference>
<dbReference type="PANTHER" id="PTHR44329">
    <property type="entry name" value="SERINE/THREONINE-PROTEIN KINASE TNNI3K-RELATED"/>
    <property type="match status" value="1"/>
</dbReference>
<evidence type="ECO:0000256" key="5">
    <source>
        <dbReference type="PROSITE-ProRule" id="PRU10141"/>
    </source>
</evidence>
<proteinExistence type="predicted"/>
<keyword evidence="3" id="KW-0418">Kinase</keyword>
<dbReference type="SUPFAM" id="SSF56112">
    <property type="entry name" value="Protein kinase-like (PK-like)"/>
    <property type="match status" value="1"/>
</dbReference>
<name>A0A9N9IWH0_9GLOM</name>
<feature type="non-terminal residue" evidence="7">
    <location>
        <position position="211"/>
    </location>
</feature>
<feature type="binding site" evidence="5">
    <location>
        <position position="37"/>
    </location>
    <ligand>
        <name>ATP</name>
        <dbReference type="ChEBI" id="CHEBI:30616"/>
    </ligand>
</feature>
<comment type="caution">
    <text evidence="7">The sequence shown here is derived from an EMBL/GenBank/DDBJ whole genome shotgun (WGS) entry which is preliminary data.</text>
</comment>
<dbReference type="PROSITE" id="PS00107">
    <property type="entry name" value="PROTEIN_KINASE_ATP"/>
    <property type="match status" value="1"/>
</dbReference>
<keyword evidence="1" id="KW-0808">Transferase</keyword>
<keyword evidence="2 5" id="KW-0547">Nucleotide-binding</keyword>
<keyword evidence="4 5" id="KW-0067">ATP-binding</keyword>
<dbReference type="InterPro" id="IPR011009">
    <property type="entry name" value="Kinase-like_dom_sf"/>
</dbReference>
<dbReference type="Pfam" id="PF07714">
    <property type="entry name" value="PK_Tyr_Ser-Thr"/>
    <property type="match status" value="1"/>
</dbReference>
<dbReference type="Proteomes" id="UP000789396">
    <property type="component" value="Unassembled WGS sequence"/>
</dbReference>
<protein>
    <submittedName>
        <fullName evidence="7">12519_t:CDS:1</fullName>
    </submittedName>
</protein>
<evidence type="ECO:0000313" key="8">
    <source>
        <dbReference type="Proteomes" id="UP000789396"/>
    </source>
</evidence>
<evidence type="ECO:0000256" key="1">
    <source>
        <dbReference type="ARBA" id="ARBA00022679"/>
    </source>
</evidence>
<dbReference type="OrthoDB" id="2358191at2759"/>